<feature type="domain" description="U-box" evidence="9">
    <location>
        <begin position="135"/>
        <end position="186"/>
    </location>
</feature>
<evidence type="ECO:0000256" key="5">
    <source>
        <dbReference type="ARBA" id="ARBA00022490"/>
    </source>
</evidence>
<dbReference type="PANTHER" id="PTHR13931:SF2">
    <property type="entry name" value="UBIQUITIN CONJUGATION FACTOR E4 B"/>
    <property type="match status" value="1"/>
</dbReference>
<reference evidence="10" key="1">
    <citation type="journal article" date="2020" name="New Phytol.">
        <title>Comparative genomics reveals dynamic genome evolution in host specialist ectomycorrhizal fungi.</title>
        <authorList>
            <person name="Lofgren L.A."/>
            <person name="Nguyen N.H."/>
            <person name="Vilgalys R."/>
            <person name="Ruytinx J."/>
            <person name="Liao H.L."/>
            <person name="Branco S."/>
            <person name="Kuo A."/>
            <person name="LaButti K."/>
            <person name="Lipzen A."/>
            <person name="Andreopoulos W."/>
            <person name="Pangilinan J."/>
            <person name="Riley R."/>
            <person name="Hundley H."/>
            <person name="Na H."/>
            <person name="Barry K."/>
            <person name="Grigoriev I.V."/>
            <person name="Stajich J.E."/>
            <person name="Kennedy P.G."/>
        </authorList>
    </citation>
    <scope>NUCLEOTIDE SEQUENCE</scope>
    <source>
        <strain evidence="10">FC203</strain>
    </source>
</reference>
<comment type="subcellular location">
    <subcellularLocation>
        <location evidence="2">Cytoplasm</location>
    </subcellularLocation>
    <subcellularLocation>
        <location evidence="1">Nucleus</location>
    </subcellularLocation>
</comment>
<dbReference type="InterPro" id="IPR013083">
    <property type="entry name" value="Znf_RING/FYVE/PHD"/>
</dbReference>
<dbReference type="RefSeq" id="XP_041220109.1">
    <property type="nucleotide sequence ID" value="XM_041369985.1"/>
</dbReference>
<comment type="pathway">
    <text evidence="3">Protein modification; protein ubiquitination.</text>
</comment>
<protein>
    <submittedName>
        <fullName evidence="10">Ubiquitin elongating factor core-domain-containing protein</fullName>
    </submittedName>
</protein>
<dbReference type="AlphaFoldDB" id="A0AAD4DV67"/>
<evidence type="ECO:0000256" key="3">
    <source>
        <dbReference type="ARBA" id="ARBA00004906"/>
    </source>
</evidence>
<organism evidence="10 11">
    <name type="scientific">Suillus fuscotomentosus</name>
    <dbReference type="NCBI Taxonomy" id="1912939"/>
    <lineage>
        <taxon>Eukaryota</taxon>
        <taxon>Fungi</taxon>
        <taxon>Dikarya</taxon>
        <taxon>Basidiomycota</taxon>
        <taxon>Agaricomycotina</taxon>
        <taxon>Agaricomycetes</taxon>
        <taxon>Agaricomycetidae</taxon>
        <taxon>Boletales</taxon>
        <taxon>Suillineae</taxon>
        <taxon>Suillaceae</taxon>
        <taxon>Suillus</taxon>
    </lineage>
</organism>
<evidence type="ECO:0000256" key="7">
    <source>
        <dbReference type="ARBA" id="ARBA00022786"/>
    </source>
</evidence>
<dbReference type="GO" id="GO:0006511">
    <property type="term" value="P:ubiquitin-dependent protein catabolic process"/>
    <property type="evidence" value="ECO:0007669"/>
    <property type="project" value="InterPro"/>
</dbReference>
<keyword evidence="11" id="KW-1185">Reference proteome</keyword>
<feature type="non-terminal residue" evidence="10">
    <location>
        <position position="1"/>
    </location>
</feature>
<dbReference type="Pfam" id="PF10408">
    <property type="entry name" value="Ufd2P_core"/>
    <property type="match status" value="1"/>
</dbReference>
<accession>A0AAD4DV67</accession>
<dbReference type="PANTHER" id="PTHR13931">
    <property type="entry name" value="UBIQUITINATION FACTOR E4"/>
    <property type="match status" value="1"/>
</dbReference>
<sequence>MMPEIVDKLPAMLDYNLDALVGPECGEPRVQDPEKYQFNPRQLLSDILQVYINLSDQEQFVRAVANDGRSYRKELFEAAMETARRVPLKNETEIGVVRSFVSKVEEMKTTIEAEEGFWVGFFSCTSSWLTANSSDPLMATIMRDPVTLSSSRVIIDRSTIKSHLLSDSKDPFNRVLLVVEDVIPST</sequence>
<gene>
    <name evidence="10" type="ORF">F5891DRAFT_1255204</name>
</gene>
<dbReference type="InterPro" id="IPR003613">
    <property type="entry name" value="Ubox_domain"/>
</dbReference>
<dbReference type="GO" id="GO:0000209">
    <property type="term" value="P:protein polyubiquitination"/>
    <property type="evidence" value="ECO:0007669"/>
    <property type="project" value="TreeGrafter"/>
</dbReference>
<dbReference type="GeneID" id="64664283"/>
<keyword evidence="7" id="KW-0833">Ubl conjugation pathway</keyword>
<dbReference type="Pfam" id="PF04564">
    <property type="entry name" value="U-box"/>
    <property type="match status" value="1"/>
</dbReference>
<name>A0AAD4DV67_9AGAM</name>
<dbReference type="Proteomes" id="UP001195769">
    <property type="component" value="Unassembled WGS sequence"/>
</dbReference>
<dbReference type="Gene3D" id="3.30.40.10">
    <property type="entry name" value="Zinc/RING finger domain, C3HC4 (zinc finger)"/>
    <property type="match status" value="1"/>
</dbReference>
<evidence type="ECO:0000256" key="4">
    <source>
        <dbReference type="ARBA" id="ARBA00007434"/>
    </source>
</evidence>
<comment type="caution">
    <text evidence="10">The sequence shown here is derived from an EMBL/GenBank/DDBJ whole genome shotgun (WGS) entry which is preliminary data.</text>
</comment>
<keyword evidence="5" id="KW-0963">Cytoplasm</keyword>
<dbReference type="GO" id="GO:0005634">
    <property type="term" value="C:nucleus"/>
    <property type="evidence" value="ECO:0007669"/>
    <property type="project" value="UniProtKB-SubCell"/>
</dbReference>
<evidence type="ECO:0000313" key="11">
    <source>
        <dbReference type="Proteomes" id="UP001195769"/>
    </source>
</evidence>
<comment type="similarity">
    <text evidence="4">Belongs to the ubiquitin conjugation factor E4 family.</text>
</comment>
<evidence type="ECO:0000256" key="8">
    <source>
        <dbReference type="ARBA" id="ARBA00023242"/>
    </source>
</evidence>
<dbReference type="InterPro" id="IPR019474">
    <property type="entry name" value="Ub_conjug_fac_E4_core"/>
</dbReference>
<evidence type="ECO:0000256" key="1">
    <source>
        <dbReference type="ARBA" id="ARBA00004123"/>
    </source>
</evidence>
<dbReference type="EMBL" id="JABBWK010000079">
    <property type="protein sequence ID" value="KAG1894533.1"/>
    <property type="molecule type" value="Genomic_DNA"/>
</dbReference>
<dbReference type="GO" id="GO:0000151">
    <property type="term" value="C:ubiquitin ligase complex"/>
    <property type="evidence" value="ECO:0007669"/>
    <property type="project" value="InterPro"/>
</dbReference>
<dbReference type="GO" id="GO:0005737">
    <property type="term" value="C:cytoplasm"/>
    <property type="evidence" value="ECO:0007669"/>
    <property type="project" value="UniProtKB-SubCell"/>
</dbReference>
<keyword evidence="8" id="KW-0539">Nucleus</keyword>
<evidence type="ECO:0000313" key="10">
    <source>
        <dbReference type="EMBL" id="KAG1894533.1"/>
    </source>
</evidence>
<evidence type="ECO:0000256" key="6">
    <source>
        <dbReference type="ARBA" id="ARBA00022679"/>
    </source>
</evidence>
<dbReference type="GO" id="GO:0034450">
    <property type="term" value="F:ubiquitin-ubiquitin ligase activity"/>
    <property type="evidence" value="ECO:0007669"/>
    <property type="project" value="InterPro"/>
</dbReference>
<evidence type="ECO:0000256" key="2">
    <source>
        <dbReference type="ARBA" id="ARBA00004496"/>
    </source>
</evidence>
<dbReference type="SMART" id="SM00504">
    <property type="entry name" value="Ubox"/>
    <property type="match status" value="1"/>
</dbReference>
<dbReference type="GO" id="GO:0036503">
    <property type="term" value="P:ERAD pathway"/>
    <property type="evidence" value="ECO:0007669"/>
    <property type="project" value="InterPro"/>
</dbReference>
<dbReference type="InterPro" id="IPR045132">
    <property type="entry name" value="UBE4"/>
</dbReference>
<proteinExistence type="inferred from homology"/>
<evidence type="ECO:0000259" key="9">
    <source>
        <dbReference type="SMART" id="SM00504"/>
    </source>
</evidence>
<dbReference type="SUPFAM" id="SSF57850">
    <property type="entry name" value="RING/U-box"/>
    <property type="match status" value="1"/>
</dbReference>
<keyword evidence="6" id="KW-0808">Transferase</keyword>